<evidence type="ECO:0000256" key="1">
    <source>
        <dbReference type="ARBA" id="ARBA00006115"/>
    </source>
</evidence>
<evidence type="ECO:0000256" key="3">
    <source>
        <dbReference type="ARBA" id="ARBA00022679"/>
    </source>
</evidence>
<evidence type="ECO:0000256" key="5">
    <source>
        <dbReference type="ARBA" id="ARBA00022741"/>
    </source>
</evidence>
<dbReference type="InterPro" id="IPR011051">
    <property type="entry name" value="RmlC_Cupin_sf"/>
</dbReference>
<evidence type="ECO:0000256" key="6">
    <source>
        <dbReference type="ARBA" id="ARBA00023134"/>
    </source>
</evidence>
<name>A0ABS3J841_9HYPH</name>
<proteinExistence type="inferred from homology"/>
<dbReference type="NCBIfam" id="TIGR01479">
    <property type="entry name" value="GMP_PMI"/>
    <property type="match status" value="1"/>
</dbReference>
<dbReference type="Pfam" id="PF22640">
    <property type="entry name" value="ManC_GMP_beta-helix"/>
    <property type="match status" value="1"/>
</dbReference>
<dbReference type="RefSeq" id="WP_207352471.1">
    <property type="nucleotide sequence ID" value="NZ_JAFMPY010000027.1"/>
</dbReference>
<dbReference type="EMBL" id="JAFMPY010000027">
    <property type="protein sequence ID" value="MBO0905834.1"/>
    <property type="molecule type" value="Genomic_DNA"/>
</dbReference>
<evidence type="ECO:0000256" key="4">
    <source>
        <dbReference type="ARBA" id="ARBA00022695"/>
    </source>
</evidence>
<dbReference type="InterPro" id="IPR001538">
    <property type="entry name" value="Man6P_isomerase-2_C"/>
</dbReference>
<feature type="domain" description="MannoseP isomerase/GMP-like beta-helix" evidence="11">
    <location>
        <begin position="300"/>
        <end position="354"/>
    </location>
</feature>
<dbReference type="GO" id="GO:0004475">
    <property type="term" value="F:mannose-1-phosphate guanylyltransferase (GTP) activity"/>
    <property type="evidence" value="ECO:0007669"/>
    <property type="project" value="UniProtKB-EC"/>
</dbReference>
<keyword evidence="5" id="KW-0547">Nucleotide-binding</keyword>
<comment type="catalytic activity">
    <reaction evidence="7">
        <text>alpha-D-mannose 1-phosphate + GTP + H(+) = GDP-alpha-D-mannose + diphosphate</text>
        <dbReference type="Rhea" id="RHEA:15229"/>
        <dbReference type="ChEBI" id="CHEBI:15378"/>
        <dbReference type="ChEBI" id="CHEBI:33019"/>
        <dbReference type="ChEBI" id="CHEBI:37565"/>
        <dbReference type="ChEBI" id="CHEBI:57527"/>
        <dbReference type="ChEBI" id="CHEBI:58409"/>
        <dbReference type="EC" id="2.7.7.13"/>
    </reaction>
</comment>
<evidence type="ECO:0000259" key="10">
    <source>
        <dbReference type="Pfam" id="PF01050"/>
    </source>
</evidence>
<keyword evidence="4 12" id="KW-0548">Nucleotidyltransferase</keyword>
<dbReference type="CDD" id="cd02509">
    <property type="entry name" value="GDP-M1P_Guanylyltransferase"/>
    <property type="match status" value="1"/>
</dbReference>
<accession>A0ABS3J841</accession>
<dbReference type="Pfam" id="PF01050">
    <property type="entry name" value="MannoseP_isomer"/>
    <property type="match status" value="1"/>
</dbReference>
<dbReference type="CDD" id="cd02213">
    <property type="entry name" value="cupin_PMI_typeII_C"/>
    <property type="match status" value="1"/>
</dbReference>
<keyword evidence="12" id="KW-0413">Isomerase</keyword>
<keyword evidence="3 12" id="KW-0808">Transferase</keyword>
<feature type="domain" description="Mannose-6-phosphate isomerase type II C-terminal" evidence="10">
    <location>
        <begin position="358"/>
        <end position="472"/>
    </location>
</feature>
<evidence type="ECO:0000259" key="11">
    <source>
        <dbReference type="Pfam" id="PF22640"/>
    </source>
</evidence>
<sequence length="477" mass="52058">MTRPTTPSPTIIPIIMAGGAGSRLWPVSRDTMPKQFIELLDDGLSAFQATLRRVVGEGFGKPIVVTNNDFRFTAAEQLARLGIEAEIVLEPERRDSAPAVAIGALLAERQGAGGICLLLASDHVIRDEAGFLDAVRKAAVVAASGRIMTLGITPDHPSTAYGYIHPGSKELGEGARSIERFVEKPDRPTAEGYIAEGYVWNSGNFAFSTDVMLRELESFAPNVLAAAREALDKAVLDLDFVRLDAAAFAASPTISIDYAVMERTRAGGVLAAEFGWSDIGSWDSLHDVKDKDADGNCLEGDVVAIDTKNSFVRSEETLTTVLGLQDVVVVTTHDAVLVASMQAAPKVKTLVAELKKTGRREASEHMRIHRPWGWYQRIDIGDRFQVKHICVKPGGRLSLQRHHHRAEHWVVVHGTAEVTIDGTTKFYHENEAAYLPIGCVHRLHNPGKIDLKLIEVQVGSYTGEDDIVRIEDVYARA</sequence>
<dbReference type="EC" id="2.7.7.13" evidence="2"/>
<reference evidence="12 13" key="1">
    <citation type="submission" date="2021-03" db="EMBL/GenBank/DDBJ databases">
        <title>Whole genome sequence of Jiella sp. MQZ13P-4.</title>
        <authorList>
            <person name="Tuo L."/>
        </authorList>
    </citation>
    <scope>NUCLEOTIDE SEQUENCE [LARGE SCALE GENOMIC DNA]</scope>
    <source>
        <strain evidence="12 13">MQZ13P-4</strain>
    </source>
</reference>
<dbReference type="PANTHER" id="PTHR46390">
    <property type="entry name" value="MANNOSE-1-PHOSPHATE GUANYLYLTRANSFERASE"/>
    <property type="match status" value="1"/>
</dbReference>
<evidence type="ECO:0000313" key="12">
    <source>
        <dbReference type="EMBL" id="MBO0905834.1"/>
    </source>
</evidence>
<dbReference type="InterPro" id="IPR029044">
    <property type="entry name" value="Nucleotide-diphossugar_trans"/>
</dbReference>
<dbReference type="PANTHER" id="PTHR46390:SF1">
    <property type="entry name" value="MANNOSE-1-PHOSPHATE GUANYLYLTRANSFERASE"/>
    <property type="match status" value="1"/>
</dbReference>
<dbReference type="InterPro" id="IPR054566">
    <property type="entry name" value="ManC/GMP-like_b-helix"/>
</dbReference>
<evidence type="ECO:0000256" key="7">
    <source>
        <dbReference type="ARBA" id="ARBA00047343"/>
    </source>
</evidence>
<dbReference type="Proteomes" id="UP000664288">
    <property type="component" value="Unassembled WGS sequence"/>
</dbReference>
<dbReference type="Gene3D" id="2.60.120.10">
    <property type="entry name" value="Jelly Rolls"/>
    <property type="match status" value="1"/>
</dbReference>
<evidence type="ECO:0000256" key="2">
    <source>
        <dbReference type="ARBA" id="ARBA00012387"/>
    </source>
</evidence>
<dbReference type="InterPro" id="IPR005835">
    <property type="entry name" value="NTP_transferase_dom"/>
</dbReference>
<dbReference type="SUPFAM" id="SSF53448">
    <property type="entry name" value="Nucleotide-diphospho-sugar transferases"/>
    <property type="match status" value="1"/>
</dbReference>
<evidence type="ECO:0000313" key="13">
    <source>
        <dbReference type="Proteomes" id="UP000664288"/>
    </source>
</evidence>
<keyword evidence="6" id="KW-0342">GTP-binding</keyword>
<dbReference type="InterPro" id="IPR014710">
    <property type="entry name" value="RmlC-like_jellyroll"/>
</dbReference>
<protein>
    <recommendedName>
        <fullName evidence="2">mannose-1-phosphate guanylyltransferase</fullName>
        <ecNumber evidence="2">2.7.7.13</ecNumber>
    </recommendedName>
</protein>
<dbReference type="InterPro" id="IPR049577">
    <property type="entry name" value="GMPP_N"/>
</dbReference>
<organism evidence="12 13">
    <name type="scientific">Jiella sonneratiae</name>
    <dbReference type="NCBI Taxonomy" id="2816856"/>
    <lineage>
        <taxon>Bacteria</taxon>
        <taxon>Pseudomonadati</taxon>
        <taxon>Pseudomonadota</taxon>
        <taxon>Alphaproteobacteria</taxon>
        <taxon>Hyphomicrobiales</taxon>
        <taxon>Aurantimonadaceae</taxon>
        <taxon>Jiella</taxon>
    </lineage>
</organism>
<dbReference type="InterPro" id="IPR051161">
    <property type="entry name" value="Mannose-6P_isomerase_type2"/>
</dbReference>
<dbReference type="InterPro" id="IPR006375">
    <property type="entry name" value="Man1P_GuaTrfase/Man6P_Isoase"/>
</dbReference>
<evidence type="ECO:0000259" key="9">
    <source>
        <dbReference type="Pfam" id="PF00483"/>
    </source>
</evidence>
<feature type="domain" description="Nucleotidyl transferase" evidence="9">
    <location>
        <begin position="13"/>
        <end position="293"/>
    </location>
</feature>
<gene>
    <name evidence="12" type="ORF">J1C47_19490</name>
</gene>
<comment type="caution">
    <text evidence="12">The sequence shown here is derived from an EMBL/GenBank/DDBJ whole genome shotgun (WGS) entry which is preliminary data.</text>
</comment>
<dbReference type="Gene3D" id="3.90.550.10">
    <property type="entry name" value="Spore Coat Polysaccharide Biosynthesis Protein SpsA, Chain A"/>
    <property type="match status" value="1"/>
</dbReference>
<keyword evidence="13" id="KW-1185">Reference proteome</keyword>
<dbReference type="GO" id="GO:0004476">
    <property type="term" value="F:mannose-6-phosphate isomerase activity"/>
    <property type="evidence" value="ECO:0007669"/>
    <property type="project" value="UniProtKB-EC"/>
</dbReference>
<evidence type="ECO:0000256" key="8">
    <source>
        <dbReference type="RuleBase" id="RU004190"/>
    </source>
</evidence>
<dbReference type="SUPFAM" id="SSF51182">
    <property type="entry name" value="RmlC-like cupins"/>
    <property type="match status" value="1"/>
</dbReference>
<comment type="similarity">
    <text evidence="1 8">Belongs to the mannose-6-phosphate isomerase type 2 family.</text>
</comment>
<dbReference type="Pfam" id="PF00483">
    <property type="entry name" value="NTP_transferase"/>
    <property type="match status" value="1"/>
</dbReference>